<name>A0A0F8XYF5_9ZZZZ</name>
<dbReference type="AlphaFoldDB" id="A0A0F8XYF5"/>
<dbReference type="EMBL" id="LAZR01069796">
    <property type="protein sequence ID" value="KKK47004.1"/>
    <property type="molecule type" value="Genomic_DNA"/>
</dbReference>
<organism evidence="1">
    <name type="scientific">marine sediment metagenome</name>
    <dbReference type="NCBI Taxonomy" id="412755"/>
    <lineage>
        <taxon>unclassified sequences</taxon>
        <taxon>metagenomes</taxon>
        <taxon>ecological metagenomes</taxon>
    </lineage>
</organism>
<comment type="caution">
    <text evidence="1">The sequence shown here is derived from an EMBL/GenBank/DDBJ whole genome shotgun (WGS) entry which is preliminary data.</text>
</comment>
<reference evidence="1" key="1">
    <citation type="journal article" date="2015" name="Nature">
        <title>Complex archaea that bridge the gap between prokaryotes and eukaryotes.</title>
        <authorList>
            <person name="Spang A."/>
            <person name="Saw J.H."/>
            <person name="Jorgensen S.L."/>
            <person name="Zaremba-Niedzwiedzka K."/>
            <person name="Martijn J."/>
            <person name="Lind A.E."/>
            <person name="van Eijk R."/>
            <person name="Schleper C."/>
            <person name="Guy L."/>
            <person name="Ettema T.J."/>
        </authorList>
    </citation>
    <scope>NUCLEOTIDE SEQUENCE</scope>
</reference>
<gene>
    <name evidence="1" type="ORF">LCGC14_3159550</name>
</gene>
<feature type="non-terminal residue" evidence="1">
    <location>
        <position position="111"/>
    </location>
</feature>
<sequence length="111" mass="12185">MSRSFVITALLLSVALAGCAEEVKDDPRFRMDPGEAEFAATKGYSVPGASEVDLVEQVAADRNAYRQNLEILAAYYAATGNEMKSIWARRELDSLIQYRYLMAAEVGSADL</sequence>
<evidence type="ECO:0000313" key="1">
    <source>
        <dbReference type="EMBL" id="KKK47004.1"/>
    </source>
</evidence>
<accession>A0A0F8XYF5</accession>
<protein>
    <submittedName>
        <fullName evidence="1">Uncharacterized protein</fullName>
    </submittedName>
</protein>
<proteinExistence type="predicted"/>
<dbReference type="PROSITE" id="PS51257">
    <property type="entry name" value="PROKAR_LIPOPROTEIN"/>
    <property type="match status" value="1"/>
</dbReference>